<dbReference type="InterPro" id="IPR000485">
    <property type="entry name" value="AsnC-type_HTH_dom"/>
</dbReference>
<evidence type="ECO:0000256" key="3">
    <source>
        <dbReference type="ARBA" id="ARBA00023163"/>
    </source>
</evidence>
<accession>A0A7S9LW56</accession>
<keyword evidence="2" id="KW-0238">DNA-binding</keyword>
<dbReference type="KEGG" id="poz:I0K15_02075"/>
<evidence type="ECO:0000259" key="4">
    <source>
        <dbReference type="PROSITE" id="PS50956"/>
    </source>
</evidence>
<organism evidence="5 6">
    <name type="scientific">Pontivivens ytuae</name>
    <dbReference type="NCBI Taxonomy" id="2789856"/>
    <lineage>
        <taxon>Bacteria</taxon>
        <taxon>Pseudomonadati</taxon>
        <taxon>Pseudomonadota</taxon>
        <taxon>Alphaproteobacteria</taxon>
        <taxon>Rhodobacterales</taxon>
        <taxon>Paracoccaceae</taxon>
        <taxon>Pontivivens</taxon>
    </lineage>
</organism>
<dbReference type="InterPro" id="IPR036390">
    <property type="entry name" value="WH_DNA-bd_sf"/>
</dbReference>
<dbReference type="PRINTS" id="PR00033">
    <property type="entry name" value="HTHASNC"/>
</dbReference>
<proteinExistence type="predicted"/>
<gene>
    <name evidence="5" type="ORF">I0K15_02075</name>
</gene>
<dbReference type="AlphaFoldDB" id="A0A7S9LW56"/>
<dbReference type="GO" id="GO:0043200">
    <property type="term" value="P:response to amino acid"/>
    <property type="evidence" value="ECO:0007669"/>
    <property type="project" value="TreeGrafter"/>
</dbReference>
<dbReference type="SUPFAM" id="SSF54909">
    <property type="entry name" value="Dimeric alpha+beta barrel"/>
    <property type="match status" value="1"/>
</dbReference>
<dbReference type="GO" id="GO:0005829">
    <property type="term" value="C:cytosol"/>
    <property type="evidence" value="ECO:0007669"/>
    <property type="project" value="TreeGrafter"/>
</dbReference>
<dbReference type="InterPro" id="IPR019888">
    <property type="entry name" value="Tscrpt_reg_AsnC-like"/>
</dbReference>
<keyword evidence="3" id="KW-0804">Transcription</keyword>
<keyword evidence="6" id="KW-1185">Reference proteome</keyword>
<sequence>MKQLSLSLTELDRLILQALQRDATLSVRGLAEKLDQSQSTIWRRLTSLEKAGAIRARVALLDPARVGVPVCVFVQINLTGHGPEVRKSFESLVERTPEILDCYAVTGTFDYTLIVRCGSVEDFEELLMHRILNHDSVANASSQFALRQIKSETALPI</sequence>
<dbReference type="SUPFAM" id="SSF46785">
    <property type="entry name" value="Winged helix' DNA-binding domain"/>
    <property type="match status" value="1"/>
</dbReference>
<keyword evidence="1" id="KW-0805">Transcription regulation</keyword>
<dbReference type="Pfam" id="PF01037">
    <property type="entry name" value="AsnC_trans_reg"/>
    <property type="match status" value="1"/>
</dbReference>
<dbReference type="Gene3D" id="3.30.70.920">
    <property type="match status" value="1"/>
</dbReference>
<evidence type="ECO:0000256" key="2">
    <source>
        <dbReference type="ARBA" id="ARBA00023125"/>
    </source>
</evidence>
<dbReference type="GO" id="GO:0043565">
    <property type="term" value="F:sequence-specific DNA binding"/>
    <property type="evidence" value="ECO:0007669"/>
    <property type="project" value="InterPro"/>
</dbReference>
<dbReference type="Gene3D" id="1.10.10.10">
    <property type="entry name" value="Winged helix-like DNA-binding domain superfamily/Winged helix DNA-binding domain"/>
    <property type="match status" value="1"/>
</dbReference>
<dbReference type="Pfam" id="PF13412">
    <property type="entry name" value="HTH_24"/>
    <property type="match status" value="1"/>
</dbReference>
<reference evidence="5 6" key="1">
    <citation type="submission" date="2020-11" db="EMBL/GenBank/DDBJ databases">
        <title>Description of Pontivivens ytuae sp. nov. isolated from deep sea sediment of Mariana Trench.</title>
        <authorList>
            <person name="Wang Z."/>
            <person name="Sun Q.-L."/>
            <person name="Xu X.-D."/>
            <person name="Tang Y.-Z."/>
            <person name="Zhang J."/>
        </authorList>
    </citation>
    <scope>NUCLEOTIDE SEQUENCE [LARGE SCALE GENOMIC DNA]</scope>
    <source>
        <strain evidence="5 6">MT2928</strain>
    </source>
</reference>
<dbReference type="SMART" id="SM00344">
    <property type="entry name" value="HTH_ASNC"/>
    <property type="match status" value="1"/>
</dbReference>
<dbReference type="RefSeq" id="WP_196105337.1">
    <property type="nucleotide sequence ID" value="NZ_CP064942.1"/>
</dbReference>
<dbReference type="EMBL" id="CP064942">
    <property type="protein sequence ID" value="QPH56080.1"/>
    <property type="molecule type" value="Genomic_DNA"/>
</dbReference>
<evidence type="ECO:0000313" key="5">
    <source>
        <dbReference type="EMBL" id="QPH56080.1"/>
    </source>
</evidence>
<dbReference type="InterPro" id="IPR036388">
    <property type="entry name" value="WH-like_DNA-bd_sf"/>
</dbReference>
<dbReference type="InterPro" id="IPR019887">
    <property type="entry name" value="Tscrpt_reg_AsnC/Lrp_C"/>
</dbReference>
<dbReference type="PANTHER" id="PTHR30154:SF34">
    <property type="entry name" value="TRANSCRIPTIONAL REGULATOR AZLB"/>
    <property type="match status" value="1"/>
</dbReference>
<dbReference type="InterPro" id="IPR011991">
    <property type="entry name" value="ArsR-like_HTH"/>
</dbReference>
<protein>
    <submittedName>
        <fullName evidence="5">Lrp/AsnC family transcriptional regulator</fullName>
    </submittedName>
</protein>
<dbReference type="PROSITE" id="PS50956">
    <property type="entry name" value="HTH_ASNC_2"/>
    <property type="match status" value="1"/>
</dbReference>
<dbReference type="CDD" id="cd00090">
    <property type="entry name" value="HTH_ARSR"/>
    <property type="match status" value="1"/>
</dbReference>
<feature type="domain" description="HTH asnC-type" evidence="4">
    <location>
        <begin position="8"/>
        <end position="69"/>
    </location>
</feature>
<evidence type="ECO:0000256" key="1">
    <source>
        <dbReference type="ARBA" id="ARBA00023015"/>
    </source>
</evidence>
<dbReference type="PANTHER" id="PTHR30154">
    <property type="entry name" value="LEUCINE-RESPONSIVE REGULATORY PROTEIN"/>
    <property type="match status" value="1"/>
</dbReference>
<dbReference type="GO" id="GO:0006355">
    <property type="term" value="P:regulation of DNA-templated transcription"/>
    <property type="evidence" value="ECO:0007669"/>
    <property type="project" value="UniProtKB-ARBA"/>
</dbReference>
<name>A0A7S9LW56_9RHOB</name>
<dbReference type="Proteomes" id="UP000594800">
    <property type="component" value="Chromosome"/>
</dbReference>
<dbReference type="InterPro" id="IPR011008">
    <property type="entry name" value="Dimeric_a/b-barrel"/>
</dbReference>
<evidence type="ECO:0000313" key="6">
    <source>
        <dbReference type="Proteomes" id="UP000594800"/>
    </source>
</evidence>